<evidence type="ECO:0000313" key="2">
    <source>
        <dbReference type="EMBL" id="EEG31706.1"/>
    </source>
</evidence>
<comment type="caution">
    <text evidence="2">The sequence shown here is derived from an EMBL/GenBank/DDBJ whole genome shotgun (WGS) entry which is preliminary data.</text>
</comment>
<protein>
    <submittedName>
        <fullName evidence="2">Uncharacterized protein</fullName>
    </submittedName>
</protein>
<keyword evidence="3" id="KW-1185">Reference proteome</keyword>
<dbReference type="EMBL" id="ACEC01000025">
    <property type="protein sequence ID" value="EEG31706.1"/>
    <property type="molecule type" value="Genomic_DNA"/>
</dbReference>
<dbReference type="HOGENOM" id="CLU_3151307_0_0_9"/>
<keyword evidence="1" id="KW-0812">Transmembrane</keyword>
<proteinExistence type="predicted"/>
<keyword evidence="1" id="KW-1133">Transmembrane helix</keyword>
<accession>C0E9V1</accession>
<feature type="transmembrane region" description="Helical" evidence="1">
    <location>
        <begin position="12"/>
        <end position="28"/>
    </location>
</feature>
<evidence type="ECO:0000256" key="1">
    <source>
        <dbReference type="SAM" id="Phobius"/>
    </source>
</evidence>
<gene>
    <name evidence="2" type="ORF">CLOSTMETH_00602</name>
</gene>
<organism evidence="2 3">
    <name type="scientific">[Clostridium] methylpentosum DSM 5476</name>
    <dbReference type="NCBI Taxonomy" id="537013"/>
    <lineage>
        <taxon>Bacteria</taxon>
        <taxon>Bacillati</taxon>
        <taxon>Bacillota</taxon>
        <taxon>Clostridia</taxon>
        <taxon>Eubacteriales</taxon>
        <taxon>Oscillospiraceae</taxon>
        <taxon>Oscillospiraceae incertae sedis</taxon>
    </lineage>
</organism>
<evidence type="ECO:0000313" key="3">
    <source>
        <dbReference type="Proteomes" id="UP000003340"/>
    </source>
</evidence>
<dbReference type="Proteomes" id="UP000003340">
    <property type="component" value="Unassembled WGS sequence"/>
</dbReference>
<reference evidence="2 3" key="2">
    <citation type="submission" date="2009-02" db="EMBL/GenBank/DDBJ databases">
        <title>Draft genome sequence of Clostridium methylpentosum (DSM 5476).</title>
        <authorList>
            <person name="Sudarsanam P."/>
            <person name="Ley R."/>
            <person name="Guruge J."/>
            <person name="Turnbaugh P.J."/>
            <person name="Mahowald M."/>
            <person name="Liep D."/>
            <person name="Gordon J."/>
        </authorList>
    </citation>
    <scope>NUCLEOTIDE SEQUENCE [LARGE SCALE GENOMIC DNA]</scope>
    <source>
        <strain evidence="2 3">DSM 5476</strain>
    </source>
</reference>
<keyword evidence="1" id="KW-0472">Membrane</keyword>
<dbReference type="AlphaFoldDB" id="C0E9V1"/>
<dbReference type="STRING" id="537013.CLOSTMETH_00602"/>
<name>C0E9V1_9FIRM</name>
<reference evidence="2 3" key="1">
    <citation type="submission" date="2009-01" db="EMBL/GenBank/DDBJ databases">
        <authorList>
            <person name="Fulton L."/>
            <person name="Clifton S."/>
            <person name="Fulton B."/>
            <person name="Xu J."/>
            <person name="Minx P."/>
            <person name="Pepin K.H."/>
            <person name="Johnson M."/>
            <person name="Bhonagiri V."/>
            <person name="Nash W.E."/>
            <person name="Mardis E.R."/>
            <person name="Wilson R.K."/>
        </authorList>
    </citation>
    <scope>NUCLEOTIDE SEQUENCE [LARGE SCALE GENOMIC DNA]</scope>
    <source>
        <strain evidence="2 3">DSM 5476</strain>
    </source>
</reference>
<sequence length="48" mass="5679">MYPPFDSRYLHLLYYCFAPSAVVFCKIFKPFPSFNLFYLATLRGVGYN</sequence>